<protein>
    <recommendedName>
        <fullName evidence="2">Transposase IS701-like DDE domain-containing protein</fullName>
    </recommendedName>
</protein>
<feature type="domain" description="Transposase IS701-like DDE" evidence="2">
    <location>
        <begin position="25"/>
        <end position="143"/>
    </location>
</feature>
<keyword evidence="4" id="KW-1185">Reference proteome</keyword>
<evidence type="ECO:0000259" key="2">
    <source>
        <dbReference type="Pfam" id="PF13546"/>
    </source>
</evidence>
<dbReference type="EMBL" id="BOOH01000074">
    <property type="protein sequence ID" value="GIH81316.1"/>
    <property type="molecule type" value="Genomic_DNA"/>
</dbReference>
<accession>A0A8J3WB02</accession>
<dbReference type="InterPro" id="IPR039365">
    <property type="entry name" value="IS701-like"/>
</dbReference>
<dbReference type="AlphaFoldDB" id="A0A8J3WB02"/>
<feature type="compositionally biased region" description="Low complexity" evidence="1">
    <location>
        <begin position="146"/>
        <end position="156"/>
    </location>
</feature>
<name>A0A8J3WB02_9ACTN</name>
<evidence type="ECO:0000256" key="1">
    <source>
        <dbReference type="SAM" id="MobiDB-lite"/>
    </source>
</evidence>
<organism evidence="3 4">
    <name type="scientific">Planobispora longispora</name>
    <dbReference type="NCBI Taxonomy" id="28887"/>
    <lineage>
        <taxon>Bacteria</taxon>
        <taxon>Bacillati</taxon>
        <taxon>Actinomycetota</taxon>
        <taxon>Actinomycetes</taxon>
        <taxon>Streptosporangiales</taxon>
        <taxon>Streptosporangiaceae</taxon>
        <taxon>Planobispora</taxon>
    </lineage>
</organism>
<feature type="region of interest" description="Disordered" evidence="1">
    <location>
        <begin position="146"/>
        <end position="171"/>
    </location>
</feature>
<gene>
    <name evidence="3" type="ORF">Plo01_77450</name>
</gene>
<dbReference type="PANTHER" id="PTHR33627:SF1">
    <property type="entry name" value="TRANSPOSASE"/>
    <property type="match status" value="1"/>
</dbReference>
<comment type="caution">
    <text evidence="3">The sequence shown here is derived from an EMBL/GenBank/DDBJ whole genome shotgun (WGS) entry which is preliminary data.</text>
</comment>
<dbReference type="Proteomes" id="UP000616724">
    <property type="component" value="Unassembled WGS sequence"/>
</dbReference>
<evidence type="ECO:0000313" key="3">
    <source>
        <dbReference type="EMBL" id="GIH81316.1"/>
    </source>
</evidence>
<proteinExistence type="predicted"/>
<reference evidence="3 4" key="1">
    <citation type="submission" date="2021-01" db="EMBL/GenBank/DDBJ databases">
        <title>Whole genome shotgun sequence of Planobispora longispora NBRC 13918.</title>
        <authorList>
            <person name="Komaki H."/>
            <person name="Tamura T."/>
        </authorList>
    </citation>
    <scope>NUCLEOTIDE SEQUENCE [LARGE SCALE GENOMIC DNA]</scope>
    <source>
        <strain evidence="3 4">NBRC 13918</strain>
    </source>
</reference>
<dbReference type="InterPro" id="IPR038721">
    <property type="entry name" value="IS701-like_DDE_dom"/>
</dbReference>
<dbReference type="PANTHER" id="PTHR33627">
    <property type="entry name" value="TRANSPOSASE"/>
    <property type="match status" value="1"/>
</dbReference>
<sequence>MAAADSVDPNGWLVTFNDLMGRIAHCFGRIEPRRTATAYVRGLLADLERKNCWTLAEHAALPGPQTMQRLLRTARWDAEAVRDEVRAYAVDQLGPRGVLIVDETGFIKKGACSAGVQRQYTGTAGKIENSQVGVFLAYATPPRARAHRPAPVSARPHLAGRGRPLPTRQDP</sequence>
<dbReference type="Pfam" id="PF13546">
    <property type="entry name" value="DDE_5"/>
    <property type="match status" value="1"/>
</dbReference>
<evidence type="ECO:0000313" key="4">
    <source>
        <dbReference type="Proteomes" id="UP000616724"/>
    </source>
</evidence>